<feature type="transmembrane region" description="Helical" evidence="1">
    <location>
        <begin position="409"/>
        <end position="434"/>
    </location>
</feature>
<proteinExistence type="predicted"/>
<dbReference type="GeneID" id="57961316"/>
<protein>
    <submittedName>
        <fullName evidence="3">TRAP transporter, 4TM/12TM fusion protein</fullName>
    </submittedName>
</protein>
<feature type="transmembrane region" description="Helical" evidence="1">
    <location>
        <begin position="600"/>
        <end position="633"/>
    </location>
</feature>
<dbReference type="HOGENOM" id="CLU_007041_3_1_9"/>
<feature type="transmembrane region" description="Helical" evidence="1">
    <location>
        <begin position="343"/>
        <end position="364"/>
    </location>
</feature>
<keyword evidence="1" id="KW-1133">Transmembrane helix</keyword>
<feature type="transmembrane region" description="Helical" evidence="1">
    <location>
        <begin position="298"/>
        <end position="322"/>
    </location>
</feature>
<feature type="transmembrane region" description="Helical" evidence="1">
    <location>
        <begin position="569"/>
        <end position="591"/>
    </location>
</feature>
<dbReference type="InterPro" id="IPR010656">
    <property type="entry name" value="DctM"/>
</dbReference>
<dbReference type="Proteomes" id="UP000013085">
    <property type="component" value="Unassembled WGS sequence"/>
</dbReference>
<dbReference type="NCBIfam" id="TIGR02123">
    <property type="entry name" value="TRAP_fused"/>
    <property type="match status" value="1"/>
</dbReference>
<reference evidence="3 4" key="1">
    <citation type="submission" date="2013-01" db="EMBL/GenBank/DDBJ databases">
        <title>The Genome Sequence of Clostridium clostridioforme 90A8.</title>
        <authorList>
            <consortium name="The Broad Institute Genome Sequencing Platform"/>
            <person name="Earl A."/>
            <person name="Ward D."/>
            <person name="Feldgarden M."/>
            <person name="Gevers D."/>
            <person name="Courvalin P."/>
            <person name="Lambert T."/>
            <person name="Walker B."/>
            <person name="Young S.K."/>
            <person name="Zeng Q."/>
            <person name="Gargeya S."/>
            <person name="Fitzgerald M."/>
            <person name="Haas B."/>
            <person name="Abouelleil A."/>
            <person name="Alvarado L."/>
            <person name="Arachchi H.M."/>
            <person name="Berlin A.M."/>
            <person name="Chapman S.B."/>
            <person name="Dewar J."/>
            <person name="Goldberg J."/>
            <person name="Griggs A."/>
            <person name="Gujja S."/>
            <person name="Hansen M."/>
            <person name="Howarth C."/>
            <person name="Imamovic A."/>
            <person name="Larimer J."/>
            <person name="McCowan C."/>
            <person name="Murphy C."/>
            <person name="Neiman D."/>
            <person name="Pearson M."/>
            <person name="Priest M."/>
            <person name="Roberts A."/>
            <person name="Saif S."/>
            <person name="Shea T."/>
            <person name="Sisk P."/>
            <person name="Sykes S."/>
            <person name="Wortman J."/>
            <person name="Nusbaum C."/>
            <person name="Birren B."/>
        </authorList>
    </citation>
    <scope>NUCLEOTIDE SEQUENCE [LARGE SCALE GENOMIC DNA]</scope>
    <source>
        <strain evidence="3 4">90A8</strain>
    </source>
</reference>
<feature type="transmembrane region" description="Helical" evidence="1">
    <location>
        <begin position="225"/>
        <end position="252"/>
    </location>
</feature>
<keyword evidence="1" id="KW-0812">Transmembrane</keyword>
<feature type="transmembrane region" description="Helical" evidence="1">
    <location>
        <begin position="479"/>
        <end position="507"/>
    </location>
</feature>
<feature type="transmembrane region" description="Helical" evidence="1">
    <location>
        <begin position="22"/>
        <end position="43"/>
    </location>
</feature>
<dbReference type="PANTHER" id="PTHR43849">
    <property type="entry name" value="BLL3936 PROTEIN"/>
    <property type="match status" value="1"/>
</dbReference>
<gene>
    <name evidence="3" type="ORF">HMPREF1090_01296</name>
</gene>
<evidence type="ECO:0000313" key="4">
    <source>
        <dbReference type="Proteomes" id="UP000013085"/>
    </source>
</evidence>
<sequence length="648" mass="69468">MSEVNEATMIEKTKTEIWIDKAVIVIAIIMSCYQLLAANFTMLSAEQHINLHIAFSLAIIFLQAIKLTQTKDKARSAFMIILLVASVAAATYIHFNTTRFQMSIGRQPFDKVFSGAVFLVVILIATKMTWGWVIPVISIIALAYGYFGKYMPGIFYHSGLSFSRLITYVTTNFTGVYGMLASVSANTIVLFTIFGGLMEAFGAISTIMDAAMVASTKIRSGGAQVAVISSGLIGSITGSVAANITLTGAVSIPLMKKRGYPSEFAAACEAAASTGGAILPPVMNAAAFIIASWTGIPYIYIVAVGVAPALLYYLGIALSVYIKALKLGDEKVKAELLPQFHKAFGKLAMFVVPIIVLVVLMVMSYSPQKALFIAVFTLIAMGLAIELMDKSNRSPMDSFKKFITKVLSGFESGAKTVAGIAVCMATMGCVVEILTSTGLPSKISQFALSLAGDNLFVLAILVMITCLIFGMGMPSGSAYILAALLGAPALTTFGIPIIVAHFFVFYFAELSALTPPVAIGCLVASGLADAKFLKTCIVSMRLAIGGFVLPFLFLYRPALLLQGQWYETIWAVLMVISFMFSFIIAVEGFFLQKTTAFERVIALVGALCCLLPIYVLDFVGLALVAALIVLHVIRFNKNKVLVRQGAEV</sequence>
<dbReference type="PATRIC" id="fig|999408.3.peg.1389"/>
<evidence type="ECO:0000313" key="3">
    <source>
        <dbReference type="EMBL" id="ENZ18414.1"/>
    </source>
</evidence>
<feature type="transmembrane region" description="Helical" evidence="1">
    <location>
        <begin position="49"/>
        <end position="65"/>
    </location>
</feature>
<comment type="caution">
    <text evidence="3">The sequence shown here is derived from an EMBL/GenBank/DDBJ whole genome shotgun (WGS) entry which is preliminary data.</text>
</comment>
<dbReference type="AlphaFoldDB" id="A0A0E2HSK2"/>
<evidence type="ECO:0000256" key="1">
    <source>
        <dbReference type="SAM" id="Phobius"/>
    </source>
</evidence>
<keyword evidence="1" id="KW-0472">Membrane</keyword>
<feature type="transmembrane region" description="Helical" evidence="1">
    <location>
        <begin position="370"/>
        <end position="388"/>
    </location>
</feature>
<dbReference type="InterPro" id="IPR011853">
    <property type="entry name" value="TRAP_DctM-Dct_fused"/>
</dbReference>
<dbReference type="PANTHER" id="PTHR43849:SF2">
    <property type="entry name" value="BLL3936 PROTEIN"/>
    <property type="match status" value="1"/>
</dbReference>
<feature type="transmembrane region" description="Helical" evidence="1">
    <location>
        <begin position="513"/>
        <end position="530"/>
    </location>
</feature>
<feature type="transmembrane region" description="Helical" evidence="1">
    <location>
        <begin position="542"/>
        <end position="563"/>
    </location>
</feature>
<feature type="transmembrane region" description="Helical" evidence="1">
    <location>
        <begin position="77"/>
        <end position="95"/>
    </location>
</feature>
<dbReference type="Pfam" id="PF06808">
    <property type="entry name" value="DctM"/>
    <property type="match status" value="1"/>
</dbReference>
<feature type="transmembrane region" description="Helical" evidence="1">
    <location>
        <begin position="189"/>
        <end position="213"/>
    </location>
</feature>
<feature type="domain" description="TRAP C4-dicarboxylate transport system permease DctM subunit" evidence="2">
    <location>
        <begin position="118"/>
        <end position="562"/>
    </location>
</feature>
<feature type="transmembrane region" description="Helical" evidence="1">
    <location>
        <begin position="454"/>
        <end position="472"/>
    </location>
</feature>
<accession>A0A0E2HSK2</accession>
<dbReference type="EMBL" id="AGYR01000010">
    <property type="protein sequence ID" value="ENZ18414.1"/>
    <property type="molecule type" value="Genomic_DNA"/>
</dbReference>
<evidence type="ECO:0000259" key="2">
    <source>
        <dbReference type="Pfam" id="PF06808"/>
    </source>
</evidence>
<dbReference type="RefSeq" id="WP_002588063.1">
    <property type="nucleotide sequence ID" value="NZ_KB851009.1"/>
</dbReference>
<name>A0A0E2HSK2_9FIRM</name>
<feature type="transmembrane region" description="Helical" evidence="1">
    <location>
        <begin position="115"/>
        <end position="144"/>
    </location>
</feature>
<organism evidence="3 4">
    <name type="scientific">[Clostridium] clostridioforme 90A8</name>
    <dbReference type="NCBI Taxonomy" id="999408"/>
    <lineage>
        <taxon>Bacteria</taxon>
        <taxon>Bacillati</taxon>
        <taxon>Bacillota</taxon>
        <taxon>Clostridia</taxon>
        <taxon>Lachnospirales</taxon>
        <taxon>Lachnospiraceae</taxon>
        <taxon>Enterocloster</taxon>
    </lineage>
</organism>